<comment type="similarity">
    <text evidence="2">Belongs to the major facilitator superfamily. MFSD6 family.</text>
</comment>
<evidence type="ECO:0000256" key="6">
    <source>
        <dbReference type="SAM" id="MobiDB-lite"/>
    </source>
</evidence>
<dbReference type="InterPro" id="IPR051717">
    <property type="entry name" value="MFS_MFSD6"/>
</dbReference>
<evidence type="ECO:0000256" key="5">
    <source>
        <dbReference type="ARBA" id="ARBA00023136"/>
    </source>
</evidence>
<keyword evidence="3 7" id="KW-0812">Transmembrane</keyword>
<dbReference type="Gene3D" id="1.20.1250.20">
    <property type="entry name" value="MFS general substrate transporter like domains"/>
    <property type="match status" value="1"/>
</dbReference>
<dbReference type="Pfam" id="PF12832">
    <property type="entry name" value="MFS_1_like"/>
    <property type="match status" value="1"/>
</dbReference>
<feature type="transmembrane region" description="Helical" evidence="7">
    <location>
        <begin position="12"/>
        <end position="36"/>
    </location>
</feature>
<evidence type="ECO:0000256" key="7">
    <source>
        <dbReference type="SAM" id="Phobius"/>
    </source>
</evidence>
<dbReference type="PANTHER" id="PTHR16172:SF27">
    <property type="entry name" value="FI19426P1"/>
    <property type="match status" value="1"/>
</dbReference>
<dbReference type="Proteomes" id="UP001159363">
    <property type="component" value="Chromosome 11"/>
</dbReference>
<evidence type="ECO:0000256" key="3">
    <source>
        <dbReference type="ARBA" id="ARBA00022692"/>
    </source>
</evidence>
<evidence type="ECO:0000313" key="9">
    <source>
        <dbReference type="EMBL" id="KAJ8871226.1"/>
    </source>
</evidence>
<organism evidence="9 10">
    <name type="scientific">Dryococelus australis</name>
    <dbReference type="NCBI Taxonomy" id="614101"/>
    <lineage>
        <taxon>Eukaryota</taxon>
        <taxon>Metazoa</taxon>
        <taxon>Ecdysozoa</taxon>
        <taxon>Arthropoda</taxon>
        <taxon>Hexapoda</taxon>
        <taxon>Insecta</taxon>
        <taxon>Pterygota</taxon>
        <taxon>Neoptera</taxon>
        <taxon>Polyneoptera</taxon>
        <taxon>Phasmatodea</taxon>
        <taxon>Verophasmatodea</taxon>
        <taxon>Anareolatae</taxon>
        <taxon>Phasmatidae</taxon>
        <taxon>Eurycanthinae</taxon>
        <taxon>Dryococelus</taxon>
    </lineage>
</organism>
<gene>
    <name evidence="9" type="ORF">PR048_027532</name>
</gene>
<feature type="transmembrane region" description="Helical" evidence="7">
    <location>
        <begin position="284"/>
        <end position="306"/>
    </location>
</feature>
<evidence type="ECO:0000256" key="1">
    <source>
        <dbReference type="ARBA" id="ARBA00004141"/>
    </source>
</evidence>
<evidence type="ECO:0000259" key="8">
    <source>
        <dbReference type="Pfam" id="PF12832"/>
    </source>
</evidence>
<keyword evidence="4 7" id="KW-1133">Transmembrane helix</keyword>
<keyword evidence="5 7" id="KW-0472">Membrane</keyword>
<keyword evidence="10" id="KW-1185">Reference proteome</keyword>
<feature type="transmembrane region" description="Helical" evidence="7">
    <location>
        <begin position="486"/>
        <end position="509"/>
    </location>
</feature>
<feature type="region of interest" description="Disordered" evidence="6">
    <location>
        <begin position="556"/>
        <end position="580"/>
    </location>
</feature>
<evidence type="ECO:0000256" key="4">
    <source>
        <dbReference type="ARBA" id="ARBA00022989"/>
    </source>
</evidence>
<comment type="subcellular location">
    <subcellularLocation>
        <location evidence="1">Membrane</location>
        <topology evidence="1">Multi-pass membrane protein</topology>
    </subcellularLocation>
</comment>
<feature type="transmembrane region" description="Helical" evidence="7">
    <location>
        <begin position="521"/>
        <end position="541"/>
    </location>
</feature>
<feature type="transmembrane region" description="Helical" evidence="7">
    <location>
        <begin position="56"/>
        <end position="77"/>
    </location>
</feature>
<accession>A0ABQ9GGT3</accession>
<feature type="domain" description="Major facilitator superfamily associated" evidence="8">
    <location>
        <begin position="1"/>
        <end position="510"/>
    </location>
</feature>
<feature type="transmembrane region" description="Helical" evidence="7">
    <location>
        <begin position="355"/>
        <end position="376"/>
    </location>
</feature>
<feature type="transmembrane region" description="Helical" evidence="7">
    <location>
        <begin position="396"/>
        <end position="414"/>
    </location>
</feature>
<name>A0ABQ9GGT3_9NEOP</name>
<dbReference type="InterPro" id="IPR036259">
    <property type="entry name" value="MFS_trans_sf"/>
</dbReference>
<proteinExistence type="inferred from homology"/>
<sequence length="664" mass="71727">MGCLFPFLPRHMLLVGMTTYEACVVSIVAPLVAVIGPLVVSPLADRLGGRSTGRPIRTMLSVSMLAAALCYGLLMAVPTVTRMEPRLPAVSFSCNEQGAAVLQERCLQPSCTHLLDEKDQAGDATDEGSRKRRQAFMGNSFINSTIPHICDGSMCKVFTNISNMVTVNATLYPVNDYADQSEQWCRYPLSENFRCRIPSGELSSETGCKIVCDIEDPYTATGSVLAQSECPQTIGDPVATFWSYLVIRSLGDMFTTAAVTLLDASVVIATRETSIGRGDVGHELVWGSLGYAVFAPSVGAIISYVVGHDSPVYYVAFAVFMVLMLLSSIIVIFAQSMPLSPPEWWWHARGMPLSGMARSATEIGAVSAVLVLLGALWSAIDSFLPWHLTELQGTELLIGITLTVGALPAIPFLWSAEKVVEYCGHSNLLITAFTFYIIRYTGLSFFSDPWLTLVCEAFEVFTLSLMWVTAILYMRHLVPRHFTATGQAIAVIAHFCIGRFLGAIIGAVLMSYSLDEKALVLVYQVGAVAACIIASVYFIVYHCCLKPRCLRPAGPPPRNPQAVSDAPAVPQETAEQPRGRSIKRPSIIYPCSLERAGAKLTTTGRTVGIFGTTSAVKTRRGADGSFGTKSVVKEQDRLAFQGPCSSIYTLPGSPLVGCGGGWQL</sequence>
<evidence type="ECO:0000313" key="10">
    <source>
        <dbReference type="Proteomes" id="UP001159363"/>
    </source>
</evidence>
<dbReference type="SUPFAM" id="SSF103473">
    <property type="entry name" value="MFS general substrate transporter"/>
    <property type="match status" value="2"/>
</dbReference>
<feature type="transmembrane region" description="Helical" evidence="7">
    <location>
        <begin position="419"/>
        <end position="438"/>
    </location>
</feature>
<dbReference type="EMBL" id="JARBHB010000012">
    <property type="protein sequence ID" value="KAJ8871226.1"/>
    <property type="molecule type" value="Genomic_DNA"/>
</dbReference>
<evidence type="ECO:0000256" key="2">
    <source>
        <dbReference type="ARBA" id="ARBA00005241"/>
    </source>
</evidence>
<comment type="caution">
    <text evidence="9">The sequence shown here is derived from an EMBL/GenBank/DDBJ whole genome shotgun (WGS) entry which is preliminary data.</text>
</comment>
<dbReference type="InterPro" id="IPR024989">
    <property type="entry name" value="MFS_assoc_dom"/>
</dbReference>
<protein>
    <recommendedName>
        <fullName evidence="8">Major facilitator superfamily associated domain-containing protein</fullName>
    </recommendedName>
</protein>
<dbReference type="PANTHER" id="PTHR16172">
    <property type="entry name" value="MAJOR FACILITATOR SUPERFAMILY DOMAIN-CONTAINING PROTEIN 6-LIKE"/>
    <property type="match status" value="1"/>
</dbReference>
<feature type="transmembrane region" description="Helical" evidence="7">
    <location>
        <begin position="312"/>
        <end position="334"/>
    </location>
</feature>
<feature type="transmembrane region" description="Helical" evidence="7">
    <location>
        <begin position="450"/>
        <end position="474"/>
    </location>
</feature>
<reference evidence="9 10" key="1">
    <citation type="submission" date="2023-02" db="EMBL/GenBank/DDBJ databases">
        <title>LHISI_Scaffold_Assembly.</title>
        <authorList>
            <person name="Stuart O.P."/>
            <person name="Cleave R."/>
            <person name="Magrath M.J.L."/>
            <person name="Mikheyev A.S."/>
        </authorList>
    </citation>
    <scope>NUCLEOTIDE SEQUENCE [LARGE SCALE GENOMIC DNA]</scope>
    <source>
        <strain evidence="9">Daus_M_001</strain>
        <tissue evidence="9">Leg muscle</tissue>
    </source>
</reference>